<feature type="domain" description="THD" evidence="7">
    <location>
        <begin position="1"/>
        <end position="112"/>
    </location>
</feature>
<keyword evidence="5" id="KW-1015">Disulfide bond</keyword>
<dbReference type="GO" id="GO:0005615">
    <property type="term" value="C:extracellular space"/>
    <property type="evidence" value="ECO:0007669"/>
    <property type="project" value="UniProtKB-KW"/>
</dbReference>
<dbReference type="InterPro" id="IPR006052">
    <property type="entry name" value="TNF_dom"/>
</dbReference>
<dbReference type="EMBL" id="JADWDJ010000002">
    <property type="protein sequence ID" value="KAG5284057.1"/>
    <property type="molecule type" value="Genomic_DNA"/>
</dbReference>
<keyword evidence="4" id="KW-0964">Secreted</keyword>
<proteinExistence type="inferred from homology"/>
<accession>A0AAV6HCY8</accession>
<evidence type="ECO:0000256" key="3">
    <source>
        <dbReference type="ARBA" id="ARBA00022514"/>
    </source>
</evidence>
<comment type="subcellular location">
    <subcellularLocation>
        <location evidence="1">Secreted</location>
    </subcellularLocation>
</comment>
<evidence type="ECO:0000313" key="8">
    <source>
        <dbReference type="EMBL" id="KAG5284057.1"/>
    </source>
</evidence>
<organism evidence="8 9">
    <name type="scientific">Alosa alosa</name>
    <name type="common">allis shad</name>
    <dbReference type="NCBI Taxonomy" id="278164"/>
    <lineage>
        <taxon>Eukaryota</taxon>
        <taxon>Metazoa</taxon>
        <taxon>Chordata</taxon>
        <taxon>Craniata</taxon>
        <taxon>Vertebrata</taxon>
        <taxon>Euteleostomi</taxon>
        <taxon>Actinopterygii</taxon>
        <taxon>Neopterygii</taxon>
        <taxon>Teleostei</taxon>
        <taxon>Clupei</taxon>
        <taxon>Clupeiformes</taxon>
        <taxon>Clupeoidei</taxon>
        <taxon>Clupeidae</taxon>
        <taxon>Alosa</taxon>
    </lineage>
</organism>
<dbReference type="InterPro" id="IPR051748">
    <property type="entry name" value="TNF_Ligand_Superfamily"/>
</dbReference>
<dbReference type="Pfam" id="PF00229">
    <property type="entry name" value="TNF"/>
    <property type="match status" value="1"/>
</dbReference>
<reference evidence="8" key="1">
    <citation type="submission" date="2020-10" db="EMBL/GenBank/DDBJ databases">
        <title>Chromosome-scale genome assembly of the Allis shad, Alosa alosa.</title>
        <authorList>
            <person name="Margot Z."/>
            <person name="Christophe K."/>
            <person name="Cabau C."/>
            <person name="Louis A."/>
            <person name="Berthelot C."/>
            <person name="Parey E."/>
            <person name="Roest Crollius H."/>
            <person name="Montfort J."/>
            <person name="Robinson-Rechavi M."/>
            <person name="Bucao C."/>
            <person name="Bouchez O."/>
            <person name="Gislard M."/>
            <person name="Lluch J."/>
            <person name="Milhes M."/>
            <person name="Lampietro C."/>
            <person name="Lopez Roques C."/>
            <person name="Donnadieu C."/>
            <person name="Braasch I."/>
            <person name="Desvignes T."/>
            <person name="Postlethwait J."/>
            <person name="Bobe J."/>
            <person name="Guiguen Y."/>
        </authorList>
    </citation>
    <scope>NUCLEOTIDE SEQUENCE</scope>
    <source>
        <strain evidence="8">M-15738</strain>
        <tissue evidence="8">Blood</tissue>
    </source>
</reference>
<dbReference type="PANTHER" id="PTHR15151">
    <property type="entry name" value="PROTEIN EIGER"/>
    <property type="match status" value="1"/>
</dbReference>
<keyword evidence="6" id="KW-0325">Glycoprotein</keyword>
<dbReference type="GO" id="GO:0005164">
    <property type="term" value="F:tumor necrosis factor receptor binding"/>
    <property type="evidence" value="ECO:0007669"/>
    <property type="project" value="InterPro"/>
</dbReference>
<evidence type="ECO:0000256" key="6">
    <source>
        <dbReference type="ARBA" id="ARBA00023180"/>
    </source>
</evidence>
<comment type="caution">
    <text evidence="8">The sequence shown here is derived from an EMBL/GenBank/DDBJ whole genome shotgun (WGS) entry which is preliminary data.</text>
</comment>
<evidence type="ECO:0000313" key="9">
    <source>
        <dbReference type="Proteomes" id="UP000823561"/>
    </source>
</evidence>
<dbReference type="GO" id="GO:0005125">
    <property type="term" value="F:cytokine activity"/>
    <property type="evidence" value="ECO:0007669"/>
    <property type="project" value="UniProtKB-KW"/>
</dbReference>
<dbReference type="Gene3D" id="2.60.120.40">
    <property type="match status" value="1"/>
</dbReference>
<evidence type="ECO:0000256" key="1">
    <source>
        <dbReference type="ARBA" id="ARBA00004613"/>
    </source>
</evidence>
<evidence type="ECO:0000256" key="2">
    <source>
        <dbReference type="ARBA" id="ARBA00008670"/>
    </source>
</evidence>
<dbReference type="Proteomes" id="UP000823561">
    <property type="component" value="Chromosome 2"/>
</dbReference>
<protein>
    <recommendedName>
        <fullName evidence="7">THD domain-containing protein</fullName>
    </recommendedName>
</protein>
<evidence type="ECO:0000259" key="7">
    <source>
        <dbReference type="PROSITE" id="PS50049"/>
    </source>
</evidence>
<dbReference type="SUPFAM" id="SSF49842">
    <property type="entry name" value="TNF-like"/>
    <property type="match status" value="1"/>
</dbReference>
<dbReference type="GO" id="GO:0030890">
    <property type="term" value="P:positive regulation of B cell proliferation"/>
    <property type="evidence" value="ECO:0007669"/>
    <property type="project" value="TreeGrafter"/>
</dbReference>
<gene>
    <name evidence="8" type="ORF">AALO_G00022520</name>
</gene>
<keyword evidence="3" id="KW-0202">Cytokine</keyword>
<sequence>MAAGSQGEGLQVSGETVTVATEGPYFIYSQVLYKSTTWVMGHVITKRLNGTDTKILKCVKNMPDNISTALNSCYTAGTFFLESGTVLELSVPRKSAKLVLSPDATFFGIFSL</sequence>
<keyword evidence="9" id="KW-1185">Reference proteome</keyword>
<evidence type="ECO:0000256" key="4">
    <source>
        <dbReference type="ARBA" id="ARBA00022525"/>
    </source>
</evidence>
<dbReference type="PROSITE" id="PS50049">
    <property type="entry name" value="THD_2"/>
    <property type="match status" value="1"/>
</dbReference>
<dbReference type="GO" id="GO:0006955">
    <property type="term" value="P:immune response"/>
    <property type="evidence" value="ECO:0007669"/>
    <property type="project" value="InterPro"/>
</dbReference>
<comment type="similarity">
    <text evidence="2">Belongs to the tumor necrosis factor family.</text>
</comment>
<dbReference type="AlphaFoldDB" id="A0AAV6HCY8"/>
<name>A0AAV6HCY8_9TELE</name>
<evidence type="ECO:0000256" key="5">
    <source>
        <dbReference type="ARBA" id="ARBA00023157"/>
    </source>
</evidence>
<dbReference type="PANTHER" id="PTHR15151:SF24">
    <property type="entry name" value="A PROLIFERATION-INDUCING LIGAND-LIKE PROTEIN-RELATED"/>
    <property type="match status" value="1"/>
</dbReference>
<dbReference type="InterPro" id="IPR008983">
    <property type="entry name" value="Tumour_necrosis_fac-like_dom"/>
</dbReference>
<dbReference type="GO" id="GO:0016020">
    <property type="term" value="C:membrane"/>
    <property type="evidence" value="ECO:0007669"/>
    <property type="project" value="InterPro"/>
</dbReference>